<dbReference type="OrthoDB" id="9784571at2"/>
<evidence type="ECO:0000313" key="11">
    <source>
        <dbReference type="EMBL" id="SMO53530.1"/>
    </source>
</evidence>
<dbReference type="GO" id="GO:0051539">
    <property type="term" value="F:4 iron, 4 sulfur cluster binding"/>
    <property type="evidence" value="ECO:0007669"/>
    <property type="project" value="UniProtKB-KW"/>
</dbReference>
<dbReference type="NCBIfam" id="TIGR00276">
    <property type="entry name" value="tRNA epoxyqueuosine(34) reductase QueG"/>
    <property type="match status" value="1"/>
</dbReference>
<keyword evidence="12" id="KW-1185">Reference proteome</keyword>
<comment type="cofactor">
    <cofactor evidence="9">
        <name>[4Fe-4S] cluster</name>
        <dbReference type="ChEBI" id="CHEBI:49883"/>
    </cofactor>
    <text evidence="9">Binds 2 [4Fe-4S] clusters per monomer.</text>
</comment>
<dbReference type="AlphaFoldDB" id="A0A521C493"/>
<name>A0A521C493_SACCC</name>
<keyword evidence="4 9" id="KW-0479">Metal-binding</keyword>
<keyword evidence="3 9" id="KW-0819">tRNA processing</keyword>
<feature type="binding site" evidence="9">
    <location>
        <position position="198"/>
    </location>
    <ligand>
        <name>[4Fe-4S] cluster</name>
        <dbReference type="ChEBI" id="CHEBI:49883"/>
        <label>2</label>
    </ligand>
</feature>
<evidence type="ECO:0000256" key="4">
    <source>
        <dbReference type="ARBA" id="ARBA00022723"/>
    </source>
</evidence>
<gene>
    <name evidence="9" type="primary">queG</name>
    <name evidence="11" type="ORF">SAMN06265379_102336</name>
</gene>
<feature type="domain" description="4Fe-4S ferredoxin-type" evidence="10">
    <location>
        <begin position="179"/>
        <end position="208"/>
    </location>
</feature>
<keyword evidence="9" id="KW-0846">Cobalamin</keyword>
<keyword evidence="9" id="KW-0170">Cobalt</keyword>
<dbReference type="Pfam" id="PF13484">
    <property type="entry name" value="Fer4_16"/>
    <property type="match status" value="1"/>
</dbReference>
<dbReference type="UniPathway" id="UPA00392"/>
<comment type="pathway">
    <text evidence="9">tRNA modification; tRNA-queuosine biosynthesis.</text>
</comment>
<comment type="caution">
    <text evidence="9">Lacks conserved residue(s) required for the propagation of feature annotation.</text>
</comment>
<feature type="binding site" evidence="9">
    <location>
        <position position="223"/>
    </location>
    <ligand>
        <name>tRNA</name>
        <dbReference type="ChEBI" id="CHEBI:17843"/>
    </ligand>
</feature>
<sequence length="314" mass="35626">MQLLKTAYSDLIRQKALELGFDACGFAKAEELVPEKEILSDWLSNQMHGNMHYMANHFDKRVDPSKLVEGAKTVIVLLSNYTPKIKQSDPEAPIIARYAFGKDYHFVIKDQLKTLFGYIQEEIYPSLEGRYFVDSAPVLERSLAARAGLGWIGKNTHLIHKKLGSYVFISELIVNLDLPKGEPIKDACGGCTRCIDACPTEALLPGRTLDARKCISYLTIENKEAIPEHFVGKMENRVFGCDICQEVCPWTWKSRPHVNENMQPVAKVMQLTKKQWQHLSQEEFSAVFSKSAVKRAKFSGLRRNIDFLLSKSIK</sequence>
<keyword evidence="1 9" id="KW-0004">4Fe-4S</keyword>
<evidence type="ECO:0000256" key="1">
    <source>
        <dbReference type="ARBA" id="ARBA00022485"/>
    </source>
</evidence>
<keyword evidence="6 9" id="KW-0560">Oxidoreductase</keyword>
<accession>A0A521C493</accession>
<reference evidence="11 12" key="1">
    <citation type="submission" date="2017-05" db="EMBL/GenBank/DDBJ databases">
        <authorList>
            <person name="Varghese N."/>
            <person name="Submissions S."/>
        </authorList>
    </citation>
    <scope>NUCLEOTIDE SEQUENCE [LARGE SCALE GENOMIC DNA]</scope>
    <source>
        <strain evidence="11 12">DSM 27040</strain>
    </source>
</reference>
<protein>
    <recommendedName>
        <fullName evidence="9">Epoxyqueuosine reductase</fullName>
        <ecNumber evidence="9">1.17.99.6</ecNumber>
    </recommendedName>
    <alternativeName>
        <fullName evidence="9">Queuosine biosynthesis protein QueG</fullName>
    </alternativeName>
</protein>
<keyword evidence="8 9" id="KW-0411">Iron-sulfur</keyword>
<feature type="binding site" evidence="9">
    <location>
        <position position="61"/>
    </location>
    <ligand>
        <name>cob(II)alamin</name>
        <dbReference type="ChEBI" id="CHEBI:16304"/>
    </ligand>
</feature>
<feature type="binding site" evidence="9">
    <location>
        <begin position="241"/>
        <end position="242"/>
    </location>
    <ligand>
        <name>cob(II)alamin</name>
        <dbReference type="ChEBI" id="CHEBI:16304"/>
    </ligand>
</feature>
<evidence type="ECO:0000256" key="2">
    <source>
        <dbReference type="ARBA" id="ARBA00022490"/>
    </source>
</evidence>
<evidence type="ECO:0000256" key="7">
    <source>
        <dbReference type="ARBA" id="ARBA00023004"/>
    </source>
</evidence>
<dbReference type="Pfam" id="PF08331">
    <property type="entry name" value="QueG_DUF1730"/>
    <property type="match status" value="1"/>
</dbReference>
<dbReference type="Proteomes" id="UP000319040">
    <property type="component" value="Unassembled WGS sequence"/>
</dbReference>
<dbReference type="PROSITE" id="PS00198">
    <property type="entry name" value="4FE4S_FER_1"/>
    <property type="match status" value="1"/>
</dbReference>
<evidence type="ECO:0000256" key="8">
    <source>
        <dbReference type="ARBA" id="ARBA00023014"/>
    </source>
</evidence>
<dbReference type="GO" id="GO:0031419">
    <property type="term" value="F:cobalamin binding"/>
    <property type="evidence" value="ECO:0007669"/>
    <property type="project" value="UniProtKB-KW"/>
</dbReference>
<dbReference type="PANTHER" id="PTHR30002:SF4">
    <property type="entry name" value="EPOXYQUEUOSINE REDUCTASE"/>
    <property type="match status" value="1"/>
</dbReference>
<dbReference type="PANTHER" id="PTHR30002">
    <property type="entry name" value="EPOXYQUEUOSINE REDUCTASE"/>
    <property type="match status" value="1"/>
</dbReference>
<evidence type="ECO:0000259" key="10">
    <source>
        <dbReference type="PROSITE" id="PS51379"/>
    </source>
</evidence>
<comment type="subunit">
    <text evidence="9">Monomer.</text>
</comment>
<dbReference type="GO" id="GO:0046872">
    <property type="term" value="F:metal ion binding"/>
    <property type="evidence" value="ECO:0007669"/>
    <property type="project" value="UniProtKB-KW"/>
</dbReference>
<feature type="binding site" evidence="9">
    <location>
        <position position="188"/>
    </location>
    <ligand>
        <name>[4Fe-4S] cluster</name>
        <dbReference type="ChEBI" id="CHEBI:49883"/>
        <label>1</label>
    </ligand>
</feature>
<feature type="binding site" evidence="9">
    <location>
        <position position="241"/>
    </location>
    <ligand>
        <name>[4Fe-4S] cluster</name>
        <dbReference type="ChEBI" id="CHEBI:49883"/>
        <label>2</label>
    </ligand>
</feature>
<feature type="binding site" evidence="9">
    <location>
        <position position="155"/>
    </location>
    <ligand>
        <name>cob(II)alamin</name>
        <dbReference type="ChEBI" id="CHEBI:16304"/>
    </ligand>
</feature>
<keyword evidence="7 9" id="KW-0408">Iron</keyword>
<dbReference type="GO" id="GO:0052693">
    <property type="term" value="F:epoxyqueuosine reductase activity"/>
    <property type="evidence" value="ECO:0007669"/>
    <property type="project" value="UniProtKB-UniRule"/>
</dbReference>
<dbReference type="PROSITE" id="PS51379">
    <property type="entry name" value="4FE4S_FER_2"/>
    <property type="match status" value="1"/>
</dbReference>
<organism evidence="11 12">
    <name type="scientific">Saccharicrinis carchari</name>
    <dbReference type="NCBI Taxonomy" id="1168039"/>
    <lineage>
        <taxon>Bacteria</taxon>
        <taxon>Pseudomonadati</taxon>
        <taxon>Bacteroidota</taxon>
        <taxon>Bacteroidia</taxon>
        <taxon>Marinilabiliales</taxon>
        <taxon>Marinilabiliaceae</taxon>
        <taxon>Saccharicrinis</taxon>
    </lineage>
</organism>
<comment type="cofactor">
    <cofactor evidence="9">
        <name>cob(II)alamin</name>
        <dbReference type="ChEBI" id="CHEBI:16304"/>
    </cofactor>
</comment>
<evidence type="ECO:0000256" key="3">
    <source>
        <dbReference type="ARBA" id="ARBA00022694"/>
    </source>
</evidence>
<comment type="similarity">
    <text evidence="9">Belongs to the QueG family.</text>
</comment>
<feature type="binding site" evidence="9">
    <location>
        <position position="248"/>
    </location>
    <ligand>
        <name>[4Fe-4S] cluster</name>
        <dbReference type="ChEBI" id="CHEBI:49883"/>
        <label>1</label>
    </ligand>
</feature>
<comment type="function">
    <text evidence="9">Catalyzes the conversion of epoxyqueuosine (oQ) to queuosine (Q), which is a hypermodified base found in the wobble positions of tRNA(Asp), tRNA(Asn), tRNA(His) and tRNA(Tyr).</text>
</comment>
<feature type="active site" description="Proton donor" evidence="9">
    <location>
        <position position="134"/>
    </location>
</feature>
<feature type="binding site" evidence="9">
    <location>
        <position position="216"/>
    </location>
    <ligand>
        <name>cob(II)alamin</name>
        <dbReference type="ChEBI" id="CHEBI:16304"/>
    </ligand>
</feature>
<comment type="catalytic activity">
    <reaction evidence="9">
        <text>epoxyqueuosine(34) in tRNA + AH2 = queuosine(34) in tRNA + A + H2O</text>
        <dbReference type="Rhea" id="RHEA:32159"/>
        <dbReference type="Rhea" id="RHEA-COMP:18571"/>
        <dbReference type="Rhea" id="RHEA-COMP:18582"/>
        <dbReference type="ChEBI" id="CHEBI:13193"/>
        <dbReference type="ChEBI" id="CHEBI:15377"/>
        <dbReference type="ChEBI" id="CHEBI:17499"/>
        <dbReference type="ChEBI" id="CHEBI:194431"/>
        <dbReference type="ChEBI" id="CHEBI:194443"/>
        <dbReference type="EC" id="1.17.99.6"/>
    </reaction>
</comment>
<dbReference type="HAMAP" id="MF_00916">
    <property type="entry name" value="QueG"/>
    <property type="match status" value="1"/>
</dbReference>
<feature type="binding site" evidence="9">
    <location>
        <position position="158"/>
    </location>
    <ligand>
        <name>cob(II)alamin</name>
        <dbReference type="ChEBI" id="CHEBI:16304"/>
    </ligand>
</feature>
<dbReference type="InterPro" id="IPR017896">
    <property type="entry name" value="4Fe4S_Fe-S-bd"/>
</dbReference>
<dbReference type="InterPro" id="IPR017900">
    <property type="entry name" value="4Fe4S_Fe_S_CS"/>
</dbReference>
<comment type="subcellular location">
    <subcellularLocation>
        <location evidence="9">Cytoplasm</location>
    </subcellularLocation>
</comment>
<evidence type="ECO:0000313" key="12">
    <source>
        <dbReference type="Proteomes" id="UP000319040"/>
    </source>
</evidence>
<dbReference type="GO" id="GO:0008616">
    <property type="term" value="P:tRNA queuosine(34) biosynthetic process"/>
    <property type="evidence" value="ECO:0007669"/>
    <property type="project" value="UniProtKB-UniRule"/>
</dbReference>
<dbReference type="SUPFAM" id="SSF54862">
    <property type="entry name" value="4Fe-4S ferredoxins"/>
    <property type="match status" value="1"/>
</dbReference>
<dbReference type="InterPro" id="IPR004453">
    <property type="entry name" value="QueG"/>
</dbReference>
<dbReference type="InterPro" id="IPR013542">
    <property type="entry name" value="QueG_DUF1730"/>
</dbReference>
<evidence type="ECO:0000256" key="5">
    <source>
        <dbReference type="ARBA" id="ARBA00022785"/>
    </source>
</evidence>
<proteinExistence type="inferred from homology"/>
<feature type="binding site" evidence="9">
    <location>
        <position position="214"/>
    </location>
    <ligand>
        <name>[4Fe-4S] cluster</name>
        <dbReference type="ChEBI" id="CHEBI:49883"/>
        <label>2</label>
    </ligand>
</feature>
<feature type="binding site" evidence="9">
    <location>
        <position position="244"/>
    </location>
    <ligand>
        <name>[4Fe-4S] cluster</name>
        <dbReference type="ChEBI" id="CHEBI:49883"/>
        <label>2</label>
    </ligand>
</feature>
<dbReference type="EMBL" id="FXTB01000002">
    <property type="protein sequence ID" value="SMO53530.1"/>
    <property type="molecule type" value="Genomic_DNA"/>
</dbReference>
<evidence type="ECO:0000256" key="9">
    <source>
        <dbReference type="HAMAP-Rule" id="MF_00916"/>
    </source>
</evidence>
<dbReference type="RefSeq" id="WP_142532626.1">
    <property type="nucleotide sequence ID" value="NZ_FXTB01000002.1"/>
</dbReference>
<feature type="binding site" evidence="9">
    <location>
        <position position="191"/>
    </location>
    <ligand>
        <name>[4Fe-4S] cluster</name>
        <dbReference type="ChEBI" id="CHEBI:49883"/>
        <label>1</label>
    </ligand>
</feature>
<feature type="binding site" evidence="9">
    <location>
        <position position="134"/>
    </location>
    <ligand>
        <name>cob(II)alamin</name>
        <dbReference type="ChEBI" id="CHEBI:16304"/>
    </ligand>
</feature>
<dbReference type="Gene3D" id="3.30.70.20">
    <property type="match status" value="1"/>
</dbReference>
<keyword evidence="5 9" id="KW-0671">Queuosine biosynthesis</keyword>
<dbReference type="EC" id="1.17.99.6" evidence="9"/>
<evidence type="ECO:0000256" key="6">
    <source>
        <dbReference type="ARBA" id="ARBA00023002"/>
    </source>
</evidence>
<feature type="binding site" evidence="9">
    <location>
        <position position="194"/>
    </location>
    <ligand>
        <name>[4Fe-4S] cluster</name>
        <dbReference type="ChEBI" id="CHEBI:49883"/>
        <label>1</label>
    </ligand>
</feature>
<dbReference type="GO" id="GO:0005737">
    <property type="term" value="C:cytoplasm"/>
    <property type="evidence" value="ECO:0007669"/>
    <property type="project" value="UniProtKB-SubCell"/>
</dbReference>
<feature type="binding site" evidence="9">
    <location>
        <position position="169"/>
    </location>
    <ligand>
        <name>cob(II)alamin</name>
        <dbReference type="ChEBI" id="CHEBI:16304"/>
    </ligand>
</feature>
<keyword evidence="2 9" id="KW-0963">Cytoplasm</keyword>